<keyword evidence="1" id="KW-0597">Phosphoprotein</keyword>
<evidence type="ECO:0000256" key="1">
    <source>
        <dbReference type="ARBA" id="ARBA00022553"/>
    </source>
</evidence>
<dbReference type="GO" id="GO:0008757">
    <property type="term" value="F:S-adenosylmethionine-dependent methyltransferase activity"/>
    <property type="evidence" value="ECO:0007669"/>
    <property type="project" value="InterPro"/>
</dbReference>
<evidence type="ECO:0000256" key="4">
    <source>
        <dbReference type="ARBA" id="ARBA00022691"/>
    </source>
</evidence>
<evidence type="ECO:0000313" key="5">
    <source>
        <dbReference type="EMBL" id="ABM62150.1"/>
    </source>
</evidence>
<evidence type="ECO:0000256" key="3">
    <source>
        <dbReference type="ARBA" id="ARBA00022679"/>
    </source>
</evidence>
<evidence type="ECO:0000256" key="2">
    <source>
        <dbReference type="ARBA" id="ARBA00022603"/>
    </source>
</evidence>
<dbReference type="InterPro" id="IPR029063">
    <property type="entry name" value="SAM-dependent_MTases_sf"/>
</dbReference>
<accession>A1WWT8</accession>
<gene>
    <name evidence="5" type="ordered locus">Hhal_1383</name>
</gene>
<dbReference type="Pfam" id="PF05724">
    <property type="entry name" value="TPMT"/>
    <property type="match status" value="1"/>
</dbReference>
<reference evidence="6" key="1">
    <citation type="submission" date="2006-12" db="EMBL/GenBank/DDBJ databases">
        <title>Complete sequence of Halorhodospira halophila SL1.</title>
        <authorList>
            <consortium name="US DOE Joint Genome Institute"/>
            <person name="Copeland A."/>
            <person name="Lucas S."/>
            <person name="Lapidus A."/>
            <person name="Barry K."/>
            <person name="Detter J.C."/>
            <person name="Glavina del Rio T."/>
            <person name="Hammon N."/>
            <person name="Israni S."/>
            <person name="Dalin E."/>
            <person name="Tice H."/>
            <person name="Pitluck S."/>
            <person name="Saunders E."/>
            <person name="Brettin T."/>
            <person name="Bruce D."/>
            <person name="Han C."/>
            <person name="Tapia R."/>
            <person name="Schmutz J."/>
            <person name="Larimer F."/>
            <person name="Land M."/>
            <person name="Hauser L."/>
            <person name="Kyrpides N."/>
            <person name="Mikhailova N."/>
            <person name="Hoff W."/>
            <person name="Richardson P."/>
        </authorList>
    </citation>
    <scope>NUCLEOTIDE SEQUENCE [LARGE SCALE GENOMIC DNA]</scope>
    <source>
        <strain evidence="6">DSM 244 / SL1</strain>
    </source>
</reference>
<keyword evidence="6" id="KW-1185">Reference proteome</keyword>
<dbReference type="EMBL" id="CP000544">
    <property type="protein sequence ID" value="ABM62150.1"/>
    <property type="molecule type" value="Genomic_DNA"/>
</dbReference>
<dbReference type="KEGG" id="hha:Hhal_1383"/>
<dbReference type="SUPFAM" id="SSF53335">
    <property type="entry name" value="S-adenosyl-L-methionine-dependent methyltransferases"/>
    <property type="match status" value="1"/>
</dbReference>
<keyword evidence="3 5" id="KW-0808">Transferase</keyword>
<sequence length="198" mass="22031">MSGDPDPRRAPWEARWREGRTGWDRGGVSPTLEAWLSAGVIPGRRVLVPGAGRGYEVEALARRGYKVTAVDIAAEACQQLRDGLDAAGVEARVVQADLLAWQPDTPFDAVYEQTCLCALDPADWPAYEQRLYGWLRPGGVLLALFMQTGASGGPPFHCALPEMATLFDSERWQWPAEPPRQWPHPSGRWEEAVRLLRR</sequence>
<reference evidence="5 6" key="2">
    <citation type="journal article" date="2013" name="Stand. Genomic Sci.">
        <title>Complete genome sequence of Halorhodospira halophila SL1.</title>
        <authorList>
            <person name="Challacombe J.F."/>
            <person name="Majid S."/>
            <person name="Deole R."/>
            <person name="Brettin T.S."/>
            <person name="Bruce D."/>
            <person name="Delano S.F."/>
            <person name="Detter J.C."/>
            <person name="Gleasner C.D."/>
            <person name="Han C.S."/>
            <person name="Misra M."/>
            <person name="Reitenga K.G."/>
            <person name="Mikhailova N."/>
            <person name="Woyke T."/>
            <person name="Pitluck S."/>
            <person name="Nolan M."/>
            <person name="Land M.L."/>
            <person name="Saunders E."/>
            <person name="Tapia R."/>
            <person name="Lapidus A."/>
            <person name="Ivanova N."/>
            <person name="Hoff W.D."/>
        </authorList>
    </citation>
    <scope>NUCLEOTIDE SEQUENCE [LARGE SCALE GENOMIC DNA]</scope>
    <source>
        <strain evidence="6">DSM 244 / SL1</strain>
    </source>
</reference>
<protein>
    <submittedName>
        <fullName evidence="5">Thiopurine S-methyltransferase</fullName>
    </submittedName>
</protein>
<dbReference type="PROSITE" id="PS51585">
    <property type="entry name" value="SAM_MT_TPMT"/>
    <property type="match status" value="1"/>
</dbReference>
<evidence type="ECO:0000313" key="6">
    <source>
        <dbReference type="Proteomes" id="UP000000647"/>
    </source>
</evidence>
<dbReference type="OrthoDB" id="189743at2"/>
<dbReference type="AlphaFoldDB" id="A1WWT8"/>
<dbReference type="PANTHER" id="PTHR32183:SF6">
    <property type="entry name" value="CYSTEINE SULFINATE DESULFINASE_CYSTEINE DESULFURASE AND RELATED ENZYMES"/>
    <property type="match status" value="1"/>
</dbReference>
<dbReference type="GO" id="GO:0032259">
    <property type="term" value="P:methylation"/>
    <property type="evidence" value="ECO:0007669"/>
    <property type="project" value="UniProtKB-KW"/>
</dbReference>
<dbReference type="STRING" id="349124.Hhal_1383"/>
<dbReference type="eggNOG" id="COG2518">
    <property type="taxonomic scope" value="Bacteria"/>
</dbReference>
<keyword evidence="4" id="KW-0949">S-adenosyl-L-methionine</keyword>
<dbReference type="HOGENOM" id="CLU_056435_1_2_6"/>
<name>A1WWT8_HALHL</name>
<dbReference type="CDD" id="cd02440">
    <property type="entry name" value="AdoMet_MTases"/>
    <property type="match status" value="1"/>
</dbReference>
<dbReference type="Gene3D" id="3.40.50.150">
    <property type="entry name" value="Vaccinia Virus protein VP39"/>
    <property type="match status" value="1"/>
</dbReference>
<dbReference type="Proteomes" id="UP000000647">
    <property type="component" value="Chromosome"/>
</dbReference>
<keyword evidence="2 5" id="KW-0489">Methyltransferase</keyword>
<dbReference type="PANTHER" id="PTHR32183">
    <property type="match status" value="1"/>
</dbReference>
<dbReference type="RefSeq" id="WP_011814172.1">
    <property type="nucleotide sequence ID" value="NC_008789.1"/>
</dbReference>
<proteinExistence type="predicted"/>
<dbReference type="InterPro" id="IPR008854">
    <property type="entry name" value="TPMT"/>
</dbReference>
<organism evidence="5 6">
    <name type="scientific">Halorhodospira halophila (strain DSM 244 / SL1)</name>
    <name type="common">Ectothiorhodospira halophila (strain DSM 244 / SL1)</name>
    <dbReference type="NCBI Taxonomy" id="349124"/>
    <lineage>
        <taxon>Bacteria</taxon>
        <taxon>Pseudomonadati</taxon>
        <taxon>Pseudomonadota</taxon>
        <taxon>Gammaproteobacteria</taxon>
        <taxon>Chromatiales</taxon>
        <taxon>Ectothiorhodospiraceae</taxon>
        <taxon>Halorhodospira</taxon>
    </lineage>
</organism>